<proteinExistence type="predicted"/>
<organism evidence="2 6">
    <name type="scientific">Carbonactinospora thermoautotrophica</name>
    <dbReference type="NCBI Taxonomy" id="1469144"/>
    <lineage>
        <taxon>Bacteria</taxon>
        <taxon>Bacillati</taxon>
        <taxon>Actinomycetota</taxon>
        <taxon>Actinomycetes</taxon>
        <taxon>Kitasatosporales</taxon>
        <taxon>Carbonactinosporaceae</taxon>
        <taxon>Carbonactinospora</taxon>
    </lineage>
</organism>
<evidence type="ECO:0000313" key="5">
    <source>
        <dbReference type="Proteomes" id="UP000070598"/>
    </source>
</evidence>
<dbReference type="Proteomes" id="UP000070598">
    <property type="component" value="Unassembled WGS sequence"/>
</dbReference>
<sequence>MRESELSAVLVSQLSSLSQLCEALEVEHDAAEVAERRALAFYQRGLPGLPEGVRFQRGSLPHLGAYQLFALAKGYREQLERQLDTCAATYALSADGMLRAAVAGESLTEQHIQRSPEFRHGRQEVADWVRKALPEHTQIRDAEVDAELAVAHRRVLEALEAVETVAEARLKRYLEESAEPDDLPIAELRASWFPAALRAYGDCCRDALEQVLRARAGCPDAQPLRRTPRWARTRFPAWPRSSLRRSYVATGFGLDDEDA</sequence>
<protein>
    <submittedName>
        <fullName evidence="2">Uncharacterized protein</fullName>
    </submittedName>
</protein>
<accession>A0A132N6U3</accession>
<evidence type="ECO:0000313" key="3">
    <source>
        <dbReference type="EMBL" id="KWX09878.1"/>
    </source>
</evidence>
<gene>
    <name evidence="1" type="ORF">LI90_2349</name>
    <name evidence="2" type="ORF">TH66_01370</name>
    <name evidence="3" type="ORF">TR74_06995</name>
</gene>
<dbReference type="PATRIC" id="fig|1469144.10.peg.2549"/>
<dbReference type="EMBL" id="JYIJ01000010">
    <property type="protein sequence ID" value="KWX05720.1"/>
    <property type="molecule type" value="Genomic_DNA"/>
</dbReference>
<dbReference type="STRING" id="1469144.LI90_2349"/>
<evidence type="ECO:0000313" key="2">
    <source>
        <dbReference type="EMBL" id="KWX05720.1"/>
    </source>
</evidence>
<dbReference type="EMBL" id="LAXD01000001">
    <property type="protein sequence ID" value="KWX01321.1"/>
    <property type="molecule type" value="Genomic_DNA"/>
</dbReference>
<evidence type="ECO:0000313" key="1">
    <source>
        <dbReference type="EMBL" id="KWX01321.1"/>
    </source>
</evidence>
<evidence type="ECO:0000313" key="4">
    <source>
        <dbReference type="Proteomes" id="UP000070188"/>
    </source>
</evidence>
<reference evidence="4" key="4">
    <citation type="submission" date="2015-04" db="EMBL/GenBank/DDBJ databases">
        <title>Physiological reanalysis, assessment of diazotrophy, and genome sequences of multiple isolates of Streptomyces thermoautotrophicus.</title>
        <authorList>
            <person name="MacKellar D.C."/>
            <person name="Lieber L."/>
            <person name="Norman J."/>
            <person name="Bolger A."/>
            <person name="Tobin C."/>
            <person name="Murray J.W."/>
            <person name="Chang R."/>
            <person name="Ford T."/>
            <person name="Nguyen P.Q."/>
            <person name="Woodward J."/>
            <person name="Permingeat H."/>
            <person name="Joshi N.S."/>
            <person name="Silver P.A."/>
            <person name="Usadel B."/>
            <person name="Rutherford A.W."/>
            <person name="Friesen M."/>
            <person name="Prell J."/>
        </authorList>
    </citation>
    <scope>NUCLEOTIDE SEQUENCE [LARGE SCALE GENOMIC DNA]</scope>
    <source>
        <strain evidence="4">H1</strain>
    </source>
</reference>
<dbReference type="Proteomes" id="UP000070188">
    <property type="component" value="Unassembled WGS sequence"/>
</dbReference>
<keyword evidence="4" id="KW-1185">Reference proteome</keyword>
<dbReference type="EMBL" id="JYIK01000697">
    <property type="protein sequence ID" value="KWX09878.1"/>
    <property type="molecule type" value="Genomic_DNA"/>
</dbReference>
<reference evidence="2 6" key="2">
    <citation type="submission" date="2015-02" db="EMBL/GenBank/DDBJ databases">
        <title>Physiological reanalysis, assessment of diazotrophy, and genome sequences of multiple isolates of Streptomyces thermoautotrophicus.</title>
        <authorList>
            <person name="MacKellar D.C."/>
            <person name="Lieber L."/>
            <person name="Norman J."/>
            <person name="Bolger A."/>
            <person name="Tobin C."/>
            <person name="Murray J.W."/>
            <person name="Prell J."/>
        </authorList>
    </citation>
    <scope>NUCLEOTIDE SEQUENCE [LARGE SCALE GENOMIC DNA]</scope>
    <source>
        <strain evidence="2 6">UBT1</strain>
    </source>
</reference>
<dbReference type="Proteomes" id="UP000070659">
    <property type="component" value="Unassembled WGS sequence"/>
</dbReference>
<reference evidence="1" key="3">
    <citation type="submission" date="2015-04" db="EMBL/GenBank/DDBJ databases">
        <title>Physiological reanalysis, assessment of diazotrophy, and genome sequences of multiple isolates of Streptomyces thermoautotrophicus.</title>
        <authorList>
            <person name="MacKellar D.C."/>
            <person name="Lieber L."/>
            <person name="Norman J."/>
            <person name="Bolger A."/>
            <person name="Tobin C."/>
            <person name="Murray J.W."/>
            <person name="Woodward J."/>
            <person name="Friesen M."/>
            <person name="Prell J."/>
        </authorList>
    </citation>
    <scope>NUCLEOTIDE SEQUENCE [LARGE SCALE GENOMIC DNA]</scope>
    <source>
        <strain evidence="1">H1</strain>
    </source>
</reference>
<dbReference type="RefSeq" id="WP_066887734.1">
    <property type="nucleotide sequence ID" value="NZ_CP171739.1"/>
</dbReference>
<name>A0A132N6U3_9ACTN</name>
<dbReference type="AlphaFoldDB" id="A0A132N6U3"/>
<comment type="caution">
    <text evidence="2">The sequence shown here is derived from an EMBL/GenBank/DDBJ whole genome shotgun (WGS) entry which is preliminary data.</text>
</comment>
<reference evidence="5" key="1">
    <citation type="submission" date="2015-02" db="EMBL/GenBank/DDBJ databases">
        <title>Physiological reanalysis, assessment of diazotrophy, and genome sequences of multiple isolates of Streptomyces thermoautotrophicus.</title>
        <authorList>
            <person name="MacKellar D.C."/>
            <person name="Lieber L."/>
            <person name="Norman J."/>
            <person name="Bolger A."/>
            <person name="Tobin C."/>
            <person name="Murray J.W."/>
            <person name="Friesen M."/>
            <person name="Prell J."/>
        </authorList>
    </citation>
    <scope>NUCLEOTIDE SEQUENCE [LARGE SCALE GENOMIC DNA]</scope>
    <source>
        <strain evidence="5">UBT1</strain>
    </source>
</reference>
<evidence type="ECO:0000313" key="6">
    <source>
        <dbReference type="Proteomes" id="UP000070659"/>
    </source>
</evidence>